<evidence type="ECO:0000313" key="3">
    <source>
        <dbReference type="EMBL" id="QCX00657.1"/>
    </source>
</evidence>
<evidence type="ECO:0000256" key="1">
    <source>
        <dbReference type="SAM" id="Phobius"/>
    </source>
</evidence>
<dbReference type="PANTHER" id="PTHR37938:SF1">
    <property type="entry name" value="BLL0215 PROTEIN"/>
    <property type="match status" value="1"/>
</dbReference>
<dbReference type="PANTHER" id="PTHR37938">
    <property type="entry name" value="BLL0215 PROTEIN"/>
    <property type="match status" value="1"/>
</dbReference>
<dbReference type="OrthoDB" id="9790842at2"/>
<dbReference type="RefSeq" id="WP_138853002.1">
    <property type="nucleotide sequence ID" value="NZ_CP040710.1"/>
</dbReference>
<dbReference type="AlphaFoldDB" id="A0A5B7SQ42"/>
<evidence type="ECO:0000259" key="2">
    <source>
        <dbReference type="Pfam" id="PF03703"/>
    </source>
</evidence>
<dbReference type="InterPro" id="IPR005182">
    <property type="entry name" value="YdbS-like_PH"/>
</dbReference>
<keyword evidence="4" id="KW-1185">Reference proteome</keyword>
<dbReference type="KEGG" id="asag:FGM00_11270"/>
<keyword evidence="1" id="KW-0812">Transmembrane</keyword>
<evidence type="ECO:0000313" key="4">
    <source>
        <dbReference type="Proteomes" id="UP000310017"/>
    </source>
</evidence>
<dbReference type="Pfam" id="PF03703">
    <property type="entry name" value="bPH_2"/>
    <property type="match status" value="1"/>
</dbReference>
<dbReference type="EMBL" id="CP040710">
    <property type="protein sequence ID" value="QCX00657.1"/>
    <property type="molecule type" value="Genomic_DNA"/>
</dbReference>
<feature type="transmembrane region" description="Helical" evidence="1">
    <location>
        <begin position="17"/>
        <end position="39"/>
    </location>
</feature>
<gene>
    <name evidence="3" type="ORF">FGM00_11270</name>
</gene>
<proteinExistence type="predicted"/>
<keyword evidence="1" id="KW-1133">Transmembrane helix</keyword>
<sequence length="141" mass="16540">MKETIIWQGSPSQWTNFGFYLLCIPLTVVAGLGLIMGLWRYYYTKKNALEITDQRIIEHKGIISKSTNEIELYRVKDIRHLQPFWLRQVGLSNIWLDSTDHSNPVLLIRGIKDGREIKEKLRLAIDARRDIKGVREVDFKQ</sequence>
<dbReference type="Proteomes" id="UP000310017">
    <property type="component" value="Chromosome"/>
</dbReference>
<protein>
    <submittedName>
        <fullName evidence="3">PH domain-containing protein</fullName>
    </submittedName>
</protein>
<reference evidence="3 4" key="1">
    <citation type="submission" date="2019-05" db="EMBL/GenBank/DDBJ databases">
        <title>Genome sequencing of F202Z8.</title>
        <authorList>
            <person name="Kwon Y.M."/>
        </authorList>
    </citation>
    <scope>NUCLEOTIDE SEQUENCE [LARGE SCALE GENOMIC DNA]</scope>
    <source>
        <strain evidence="3 4">F202Z8</strain>
    </source>
</reference>
<feature type="domain" description="YdbS-like PH" evidence="2">
    <location>
        <begin position="49"/>
        <end position="120"/>
    </location>
</feature>
<name>A0A5B7SQ42_9FLAO</name>
<organism evidence="3 4">
    <name type="scientific">Aggregatimonas sangjinii</name>
    <dbReference type="NCBI Taxonomy" id="2583587"/>
    <lineage>
        <taxon>Bacteria</taxon>
        <taxon>Pseudomonadati</taxon>
        <taxon>Bacteroidota</taxon>
        <taxon>Flavobacteriia</taxon>
        <taxon>Flavobacteriales</taxon>
        <taxon>Flavobacteriaceae</taxon>
        <taxon>Aggregatimonas</taxon>
    </lineage>
</organism>
<accession>A0A5B7SQ42</accession>
<keyword evidence="1" id="KW-0472">Membrane</keyword>